<dbReference type="GO" id="GO:0005634">
    <property type="term" value="C:nucleus"/>
    <property type="evidence" value="ECO:0007669"/>
    <property type="project" value="TreeGrafter"/>
</dbReference>
<dbReference type="Proteomes" id="UP000026960">
    <property type="component" value="Chromosome 4"/>
</dbReference>
<feature type="compositionally biased region" description="Basic and acidic residues" evidence="3">
    <location>
        <begin position="59"/>
        <end position="71"/>
    </location>
</feature>
<dbReference type="CDD" id="cd08674">
    <property type="entry name" value="Cdt1_m"/>
    <property type="match status" value="1"/>
</dbReference>
<proteinExistence type="inferred from homology"/>
<protein>
    <recommendedName>
        <fullName evidence="4">CDT1 Geminin-binding domain-containing protein</fullName>
    </recommendedName>
</protein>
<feature type="region of interest" description="Disordered" evidence="3">
    <location>
        <begin position="1"/>
        <end position="26"/>
    </location>
</feature>
<dbReference type="eggNOG" id="KOG4762">
    <property type="taxonomic scope" value="Eukaryota"/>
</dbReference>
<feature type="domain" description="CDT1 Geminin-binding" evidence="4">
    <location>
        <begin position="137"/>
        <end position="269"/>
    </location>
</feature>
<dbReference type="SMART" id="SM01075">
    <property type="entry name" value="CDT1"/>
    <property type="match status" value="1"/>
</dbReference>
<dbReference type="CDD" id="cd08767">
    <property type="entry name" value="Cdt1_c"/>
    <property type="match status" value="1"/>
</dbReference>
<feature type="region of interest" description="Disordered" evidence="3">
    <location>
        <begin position="436"/>
        <end position="455"/>
    </location>
</feature>
<dbReference type="GO" id="GO:0070182">
    <property type="term" value="F:DNA polymerase binding"/>
    <property type="evidence" value="ECO:0007669"/>
    <property type="project" value="TreeGrafter"/>
</dbReference>
<dbReference type="GO" id="GO:0000076">
    <property type="term" value="P:DNA replication checkpoint signaling"/>
    <property type="evidence" value="ECO:0007669"/>
    <property type="project" value="TreeGrafter"/>
</dbReference>
<dbReference type="SUPFAM" id="SSF46785">
    <property type="entry name" value="Winged helix' DNA-binding domain"/>
    <property type="match status" value="1"/>
</dbReference>
<dbReference type="GO" id="GO:0000278">
    <property type="term" value="P:mitotic cell cycle"/>
    <property type="evidence" value="ECO:0007669"/>
    <property type="project" value="TreeGrafter"/>
</dbReference>
<keyword evidence="2" id="KW-0131">Cell cycle</keyword>
<reference evidence="5" key="2">
    <citation type="submission" date="2015-03" db="UniProtKB">
        <authorList>
            <consortium name="EnsemblPlants"/>
        </authorList>
    </citation>
    <scope>IDENTIFICATION</scope>
</reference>
<dbReference type="PANTHER" id="PTHR28637:SF1">
    <property type="entry name" value="DNA REPLICATION FACTOR CDT1"/>
    <property type="match status" value="1"/>
</dbReference>
<feature type="compositionally biased region" description="Low complexity" evidence="3">
    <location>
        <begin position="324"/>
        <end position="333"/>
    </location>
</feature>
<dbReference type="AlphaFoldDB" id="A0A0D3FSR5"/>
<dbReference type="InterPro" id="IPR014939">
    <property type="entry name" value="CDT1_Gemini-bd-like"/>
</dbReference>
<dbReference type="STRING" id="65489.A0A0D3FSR5"/>
<evidence type="ECO:0000313" key="6">
    <source>
        <dbReference type="Proteomes" id="UP000026960"/>
    </source>
</evidence>
<organism evidence="5">
    <name type="scientific">Oryza barthii</name>
    <dbReference type="NCBI Taxonomy" id="65489"/>
    <lineage>
        <taxon>Eukaryota</taxon>
        <taxon>Viridiplantae</taxon>
        <taxon>Streptophyta</taxon>
        <taxon>Embryophyta</taxon>
        <taxon>Tracheophyta</taxon>
        <taxon>Spermatophyta</taxon>
        <taxon>Magnoliopsida</taxon>
        <taxon>Liliopsida</taxon>
        <taxon>Poales</taxon>
        <taxon>Poaceae</taxon>
        <taxon>BOP clade</taxon>
        <taxon>Oryzoideae</taxon>
        <taxon>Oryzeae</taxon>
        <taxon>Oryzinae</taxon>
        <taxon>Oryza</taxon>
    </lineage>
</organism>
<evidence type="ECO:0000256" key="1">
    <source>
        <dbReference type="ARBA" id="ARBA00008356"/>
    </source>
</evidence>
<feature type="compositionally biased region" description="Basic and acidic residues" evidence="3">
    <location>
        <begin position="256"/>
        <end position="268"/>
    </location>
</feature>
<dbReference type="Pfam" id="PF16679">
    <property type="entry name" value="CDT1_C"/>
    <property type="match status" value="1"/>
</dbReference>
<feature type="region of interest" description="Disordered" evidence="3">
    <location>
        <begin position="256"/>
        <end position="279"/>
    </location>
</feature>
<evidence type="ECO:0000256" key="2">
    <source>
        <dbReference type="ARBA" id="ARBA00023306"/>
    </source>
</evidence>
<dbReference type="FunFam" id="1.10.10.1420:FF:000003">
    <property type="entry name" value="CDT1-like protein a chloroplastic"/>
    <property type="match status" value="1"/>
</dbReference>
<accession>A0A0D3FSR5</accession>
<dbReference type="InterPro" id="IPR032054">
    <property type="entry name" value="Cdt1_C"/>
</dbReference>
<evidence type="ECO:0000313" key="5">
    <source>
        <dbReference type="EnsemblPlants" id="OBART04G03240.1"/>
    </source>
</evidence>
<dbReference type="InterPro" id="IPR036390">
    <property type="entry name" value="WH_DNA-bd_sf"/>
</dbReference>
<dbReference type="GO" id="GO:0071163">
    <property type="term" value="P:DNA replication preinitiation complex assembly"/>
    <property type="evidence" value="ECO:0007669"/>
    <property type="project" value="InterPro"/>
</dbReference>
<dbReference type="HOGENOM" id="CLU_019037_1_0_1"/>
<dbReference type="GO" id="GO:0030174">
    <property type="term" value="P:regulation of DNA-templated DNA replication initiation"/>
    <property type="evidence" value="ECO:0007669"/>
    <property type="project" value="InterPro"/>
</dbReference>
<comment type="similarity">
    <text evidence="1">Belongs to the Cdt1 family.</text>
</comment>
<name>A0A0D3FSR5_9ORYZ</name>
<dbReference type="PANTHER" id="PTHR28637">
    <property type="entry name" value="DNA REPLICATION FACTOR CDT1"/>
    <property type="match status" value="1"/>
</dbReference>
<dbReference type="Gene3D" id="1.10.10.1420">
    <property type="entry name" value="DNA replication factor Cdt1, C-terminal WH domain"/>
    <property type="match status" value="1"/>
</dbReference>
<feature type="region of interest" description="Disordered" evidence="3">
    <location>
        <begin position="53"/>
        <end position="75"/>
    </location>
</feature>
<dbReference type="PaxDb" id="65489-OBART04G03240.1"/>
<dbReference type="GO" id="GO:0003677">
    <property type="term" value="F:DNA binding"/>
    <property type="evidence" value="ECO:0007669"/>
    <property type="project" value="InterPro"/>
</dbReference>
<evidence type="ECO:0000259" key="4">
    <source>
        <dbReference type="SMART" id="SM01075"/>
    </source>
</evidence>
<evidence type="ECO:0000256" key="3">
    <source>
        <dbReference type="SAM" id="MobiDB-lite"/>
    </source>
</evidence>
<sequence length="588" mass="64223">MESATPSKRAKTAAGVATPQKMGKTTAAAALADQFLTPEKPTPKVAAAAAAAEQIWTPEKPEQPSAAERRARSSGGVAFSVKGVRRAALELRRRSERGAASPAAAAAAAEDELEAVERQLGVGPAPVRSPVKRRAKLPESYEMLCEFFNCFESSTQLLRMKGSKASFPNICASIQHLSERRFTYSHLAQLKYIMPEVIVINKILLRDETTCCMKPDLQVNLLVDAVEGVAKQKGETGYSALRRIFRQRLVDYFRDHPEGHDIPEHELPHPFGPTRSSAPQAIQEDIPKTVSALPLSSATDRQPVAMSHMPNSFKRMFSQRSAAAAAATTSTTSPLSKVEPSITSPLSRKSLLGSPVSGSVSLVRESEGQERSVEGVAFQSGVSEGTPAKFASTPVRLMAETPVLQTPKRPVSGTGYDTPPLKMAKRSARTKLFMTPTKDASSMDEKKQSTSASTLDGDDELLSFLPKSLLQSVKDKENRALVEKQTGFADHIKREKLIASLPSIFDIIFLIYQSRQRTVMTKQELIHKIIASNPKIVDRGEVEDQLKLLEEIIPDWISEKTARTGDVLCCVDTAMSQAEIRQRLYAAE</sequence>
<keyword evidence="6" id="KW-1185">Reference proteome</keyword>
<dbReference type="Pfam" id="PF08839">
    <property type="entry name" value="CDT1"/>
    <property type="match status" value="1"/>
</dbReference>
<dbReference type="InterPro" id="IPR038090">
    <property type="entry name" value="Cdt1_C_WH_dom_sf"/>
</dbReference>
<feature type="region of interest" description="Disordered" evidence="3">
    <location>
        <begin position="324"/>
        <end position="356"/>
    </location>
</feature>
<reference evidence="5" key="1">
    <citation type="journal article" date="2009" name="Rice">
        <title>De Novo Next Generation Sequencing of Plant Genomes.</title>
        <authorList>
            <person name="Rounsley S."/>
            <person name="Marri P.R."/>
            <person name="Yu Y."/>
            <person name="He R."/>
            <person name="Sisneros N."/>
            <person name="Goicoechea J.L."/>
            <person name="Lee S.J."/>
            <person name="Angelova A."/>
            <person name="Kudrna D."/>
            <person name="Luo M."/>
            <person name="Affourtit J."/>
            <person name="Desany B."/>
            <person name="Knight J."/>
            <person name="Niazi F."/>
            <person name="Egholm M."/>
            <person name="Wing R.A."/>
        </authorList>
    </citation>
    <scope>NUCLEOTIDE SEQUENCE [LARGE SCALE GENOMIC DNA]</scope>
    <source>
        <strain evidence="5">cv. IRGC 105608</strain>
    </source>
</reference>
<dbReference type="InterPro" id="IPR045173">
    <property type="entry name" value="Cdt1"/>
</dbReference>
<dbReference type="Gramene" id="OBART04G03240.1">
    <property type="protein sequence ID" value="OBART04G03240.1"/>
    <property type="gene ID" value="OBART04G03240"/>
</dbReference>
<dbReference type="EnsemblPlants" id="OBART04G03240.1">
    <property type="protein sequence ID" value="OBART04G03240.1"/>
    <property type="gene ID" value="OBART04G03240"/>
</dbReference>